<gene>
    <name evidence="5" type="ORF">BI347_15905</name>
</gene>
<dbReference type="Proteomes" id="UP000180088">
    <property type="component" value="Unassembled WGS sequence"/>
</dbReference>
<dbReference type="Gene3D" id="2.180.10.10">
    <property type="entry name" value="RHS repeat-associated core"/>
    <property type="match status" value="11"/>
</dbReference>
<dbReference type="PANTHER" id="PTHR32305">
    <property type="match status" value="1"/>
</dbReference>
<sequence>MYQDGPNRRTLTRTRYGYDSANRLISVSTDLTPTDNSIADGQAYTTRYRYDGASQRLASIQQDDGSRLDFGYVLVGSDYRIQTVSDVRADGATLTTRFDYDAVNHLTTITDAARQTTLLSYDAAGQLLSLNAGGLTQSFSYDGHGRVSDVSDARGQTTHYEYDANGNRVLQRDALGHSVSRRYNVQNQLLSETVDSGHGMETSRYVYDAGGRHLRFSLSAEGRVVEHRYDAQGRETSRLAYQGGVYANAADATGEAELQAWAAQQDPARIERLDTAYDLRGLVASTTRYATLDAQGNGVADGKQTVARYVYDQAGNLLQKLDGVSGAVLSSYLYDGLNRVVSTRDARGAVTTTVYGDAQRQTAVTLANGLTTITRYDAAGLALSVSQQDAGGPLGAATTQYNADGQPVKLTDANGAVRYLLYDGLGRKVGQIDAELGLTEWLYNGNGQMVRSQRYANRVDAAKLQGDPAGWQVASLRPAPDDGNDRFEYQLYDSLGRLAQTIDAEGGVVRNQYDAAGRLTRSVRYATRLSAERLARLPALSSQGELDPNDAANQPAADAANDRVSRQLYDCDGLLVGSVDGEGYLTEMRYDGAGHAVDTIRYATRAAAGDTLDAIRPQADAQDQRVRRLYDGEGRLVGQIDAEGYLDETVYDAGGRVAQTIRYANRANAAGATLAQLRPAASGQDRGLLYQYDDADQLIRQQSQPDGLVTLNFYDEQGHLVRSVRDAGNGDVRSQLKRYDSQGRLSGELGGEGAQALAALGATPSQAQADAIWRRYGTTYQYNAGGQRIAAFSPNGEGGSGGRTLYYYDGEGRLSHTLNSLGEIREIRYNAFGEAVETRSYATRLNPEQLAQLNGGPRGSLGTLASALQRAGFDSLSQIGYNRLGQRVSQSDAVNANRDNWDYNAFGEAIGQRQRLDAGHRALQQSRYDRRGQRVGQTADAEGLALQSSARYDAFGRLTDSVDANGNASHRDYDKLGRQIATQDARHGGQSAVYDAFGRELSHTDALGHTTTTVYDDASGTVTVTQPGNLQTVSQKNAYGETVKLIDALGHATTYQYNRDGQLQSTTTAAGTSSSAYDSAGQLITATDARGIKTRYSYDAAGRVLSRTVDPDGLKLTTQTCYDAQGRILRQTDPSGRVTETRYDAAGQVKQVVVDPDGLKLTTAYDYDSQGQQLRVTEAAGTAQAKVTAYEYDGAGRRIRETVDPDGLKLATQYQYNGNGNVVAKTDAAGNMTRYVYDGGDRLRYTIDPLGQVTRNDYNAAGQLTASTRYATAVQLANLGDKRQLSEADLAGRLQASAADQSSRTVYDAAGRPAFSIDALGYVTERKYDAAGNVTATMRYAKAQSGAAGLDDAGLRKILQTDAADQTTRTVYDAAGRPAFSVDAASYVTERQYDAAGNVTATIRYAKAQPGAAGLDDAGLRKILQTDATDQATRSIYDAAGRATFSVDAAGYVTERRYDAAGNVTDSIRYAKSLASNLVSGANAIDQSWRTDGRTVNAADAGFASGGSAILLVNRDSLASNGFAVKENEEYTFALDTIRGGTADGRTPAPVGIGFTYSTDGVNWTQWSRAAASDPAQAGLQHLSGILKIPAGVKYARVWLQIDAPRDQTNSWAVRNIEARRVGDGGNALNMLTAFNPLDQGLSEAELRARLVSGSADQTTHTAYDAAGRPTFSVDAAGYVTEQRYDVLGHVTDSVRYANAVGSALGLGEAELRAKLRPSDKDQATHAAYDAAGRLTFSVDAVGAVTEQRYDAAGNVTDTLRYARPLQANLVASPNALDASWQAEGRTVNASDAGFGVAGNAIRLTNRDSNASAAFAVKAGEQYHFAVDAIRDEGSERGPVALRIGLSYSADGVNWTQWVAAASADPGKAGLQALAGDLTIPAGIGYARVWLQIDAPYNQTNRWYVHNVQAARVGDGLSQAGLDDAGLRARLLTATTDQVTHNDYDAAGRLLAVSHGDGVKTATTARYQLDAFGHRVKEWDGNNHLTTRAFDALGRVHSETHGEGDATVTDYDAFGNAVKITDPRGNAGYFYFDALGRRTLQLDPEGDATGTDYDAFGNASRITRYATRVDPATLQTGTPPAIAADAKRDAVTRIEHDALGRQTQITDAEGGVETMAYDAFGNKVQYTNQLGGGYDYSYDAAGHVLTETAPPDNAGLRSVKRFEYDAYGNRTLQVEAAGLPEQRTTRYEYDSQNRLVKQSGDAVKIFTLAGGEATVSPTETRRYDAAGNLVEFIDAGGNVTRTRYDSQNRKVAERNGDGVLTQWDYDGAGNIIEQRVYATAVGLPADGGVPQPADGNCRVTKFEYDNNNRLKRTIVPNQQVIALHRQPGDDNGAKSNYDILTSDLVTSRDYDANGNVIRETDANGNLAQARDKTGRSVRRYFDKAGRKLLEVDAAGYAVAWDYNSAGKPIRETRYAAAIGVPADGDTLDAVKTKLKTDAQDRISEFDYDLLGRVKEERRLNVAYYNQADFNGAAKDDAIQQTLQTGVVRTQYHYNALGLVDRKSDAKNGVTDIGYDKLGREIHREEAAFANQAGQMVRPTTDTAYNGLGQATQVRRAGVDGVFSETHYGTGGRADWTKDAEGNVTWYDYDAVGNVSRTRRDRKEAAGGQDVTLYAYTAAKQQSVKQDAGSGLISETRYNAWGQVTNKRTSLNRQGDWQEFSEYDGAGRLTRGNAGGVTKLYGYDANGNATMTVESGADSQDLLRSQDLQTVLNRLSDTQGANYQQYLNDYRLKLDDYDARNQHVATYQPRIANATDSQSVQVKAWEVAKPLTSNGDVVTVGKVPVRKGGAANPASLDRISIGKAVGAASVLEASFFGVRDIFDGMGSQRVAQGIHLKIKLPDSFKELGDGGYRAHAVAHEDSLTITPIGDHPVGGWNLFRYGDGVASSDGSDLSIFINIDDAKRLRPTDPLLAQYFDENAPIDKKFALDTVGFIDIPSLYFVTIDLYKRTEYGDVFVAQLKSNTRVYNETPAMRGQNYGGVDITRSTWSEGNVSAKKIHFQRQPTEASHLLLLTRPVGSTAGWQIANVPPMQINGQNAAGWFAYDWSGMARGNYEYRYLALDAAGNVKNSGQGQMALNDGAPTITPTKDGQGQPLAAERAFLTADGLLNVTGLGGNATHGLVRFRSPPGSGAWTQAYNVSVAAPAGIANGWFTINGQGVGLKPGTRYEYDLQGLDASGNETGRVVGSFVPGEASTLGQPTPWSSQTQIVHLSNQSPLAASGVVRYRLAGSQGDYLTKALTKSGDGPGRFDWDTGENGAPAGNYEFEYQIFDAGGALINRLLGQMALGSNQDVKLDRNSGLILPLGVQFDPKQPSAARLDLSYRVKGGNGDWLQTQIPRNAAGTFLLNVDNWKEGDYEYRFILRDAAGAVINGADGSALETSGYIHRGSNSSQVNGQSLQWVVDKSLYNATVVRRQAYNAFGEVVSETDGVGNATVSDYNAAGKLVAKREARLRLRDDDGNALKNADGSDKLGDEAVTRYGYDAMGNLVSTVDANQHENKQRWLAGSQDGQGKVLRERHADGSSKEMGYDQLGNLRTQTVNGQRQQDYAYDKLGRLKRLDRAPGANGKRGYDEYDYDSAGQRIAHRTTSNGSDVLTDTTRYDSLGRVLDTVSAATRHTSYSYVWDAQLKGAGGIVVGGWRMTTTNANQMTMQDATSLFGLKAEHRDLGGRVTQYQYNNAGQLATQSSSNGQNIVYTYYGNGNLQGIEDRAAHQYTLYGYDDDGRKTYEAYANGPNRNSLTFYQQSTLRYDERGRVIEIKDPRFLSRYQYDAVGNRQRVYSVYQDGKDGSRQVQDNWYDYDAMNRFTLSQGSRDASGNLARGSRGVSVEYDGFGQRAKVTNGSDGTVETYSYTADGYLVDTQINGKTAFHRDNDLLGRVTDSASYDWKNGDGGTKASQTHTDYDGDGKIARQVVDGATTTYDLMNDGTVKTTTQVSKGTTTTYYGYEWWDDAKQSTITAQPYNKDAPGWQPGISHLTYDVNGHLKEAIDEKGQRSLRYVNDAQGVVIRREEIDKQSVYKKQDYYYVDGKQVGAVGNDGPSRVDFAQALAQTSLGNKKDQYRFGVAVSSADFDQNYEPIGPNYPGQTPGSITVRDGDTLQVIAANLWGDRALWYLLADANGLQGTEALKAGQVLRVPNKVTNFHNNSSTYRVYSPGEAIGDVTPTLPEPPPPPPPPGGGGCGGIGMVLVAIVAVVAVVMTAGAAAVAMGAMASGASFGAAMGAVASAGFAGVATAGAAVMTGAMAGGLGLAAAAIGGAVGSIVSQGVAMAMGMQDKFSWGQVGLSAFATAATAGLAGGGGALSGNTASQTAMRAMVVNTATQGVAMATGLQKSFSWTSVAASGAAAWATSGIAPDNNKDVFANIGYGTVRGMAGGTIQSVLGEDHRPNWSNLAANSFGSALGDQVVGSLQAAEQVKLSQARVAINAIERWNIDYQRATLEGLQSLSPTSSSSSLDELDGDVVTEPKRANGHRSMMPQKAQAAHSVAMDSGFIGSTGTPYIVLPPVIVSAPDFNPAKSMMYGNGHGSSVWATDGANGDSLVYYADGVAVTHPDGTTSFEARDNDKLLINDRAMGHVLKRISYLNEKDGWVVGSIKSALGMPHDTISWAESNELWGLQSLYRFNQIERWEEPDRQFATLDAVRNGPLGTLGYFVGGDRGAQLGSIGDGMTTGLIFRSGNMPSVRSAQAEVGLYQESSLSVRRSDPYGIRQVPNTAAATLANIEGRFAGSSREVGFIVDSQSGQILGVRRAGLANGAEIRLNAARDYPLMEGNKFTHNHPLGGNLSPGDVATALGSGVTEFRAVSPARTASIMFDNPPPHVFGDPVNSVLFIDREKAAIGASYRAGIADGSLLPPVDLAAKKIWMSDYFMEQLSSRNSWINYSLTHHP</sequence>
<feature type="domain" description="LysM" evidence="4">
    <location>
        <begin position="4085"/>
        <end position="4132"/>
    </location>
</feature>
<dbReference type="InterPro" id="IPR056823">
    <property type="entry name" value="TEN-like_YD-shell"/>
</dbReference>
<protein>
    <recommendedName>
        <fullName evidence="4">LysM domain-containing protein</fullName>
    </recommendedName>
</protein>
<dbReference type="EMBL" id="MKCS01000002">
    <property type="protein sequence ID" value="OHX11189.1"/>
    <property type="molecule type" value="Genomic_DNA"/>
</dbReference>
<organism evidence="5 6">
    <name type="scientific">Chromobacterium sphagni</name>
    <dbReference type="NCBI Taxonomy" id="1903179"/>
    <lineage>
        <taxon>Bacteria</taxon>
        <taxon>Pseudomonadati</taxon>
        <taxon>Pseudomonadota</taxon>
        <taxon>Betaproteobacteria</taxon>
        <taxon>Neisseriales</taxon>
        <taxon>Chromobacteriaceae</taxon>
        <taxon>Chromobacterium</taxon>
    </lineage>
</organism>
<feature type="region of interest" description="Disordered" evidence="2">
    <location>
        <begin position="540"/>
        <end position="559"/>
    </location>
</feature>
<dbReference type="PROSITE" id="PS51782">
    <property type="entry name" value="LYSM"/>
    <property type="match status" value="1"/>
</dbReference>
<feature type="compositionally biased region" description="Low complexity" evidence="2">
    <location>
        <begin position="549"/>
        <end position="559"/>
    </location>
</feature>
<feature type="transmembrane region" description="Helical" evidence="3">
    <location>
        <begin position="4215"/>
        <end position="4240"/>
    </location>
</feature>
<comment type="caution">
    <text evidence="5">The sequence shown here is derived from an EMBL/GenBank/DDBJ whole genome shotgun (WGS) entry which is preliminary data.</text>
</comment>
<dbReference type="SUPFAM" id="SSF63829">
    <property type="entry name" value="Calcium-dependent phosphotriesterase"/>
    <property type="match status" value="1"/>
</dbReference>
<feature type="transmembrane region" description="Helical" evidence="3">
    <location>
        <begin position="4246"/>
        <end position="4266"/>
    </location>
</feature>
<dbReference type="Pfam" id="PF01476">
    <property type="entry name" value="LysM"/>
    <property type="match status" value="1"/>
</dbReference>
<dbReference type="CDD" id="cd00118">
    <property type="entry name" value="LysM"/>
    <property type="match status" value="1"/>
</dbReference>
<dbReference type="InterPro" id="IPR036779">
    <property type="entry name" value="LysM_dom_sf"/>
</dbReference>
<dbReference type="InterPro" id="IPR018392">
    <property type="entry name" value="LysM"/>
</dbReference>
<dbReference type="InterPro" id="IPR006530">
    <property type="entry name" value="YD"/>
</dbReference>
<dbReference type="NCBIfam" id="TIGR01643">
    <property type="entry name" value="YD_repeat_2x"/>
    <property type="match status" value="13"/>
</dbReference>
<evidence type="ECO:0000313" key="5">
    <source>
        <dbReference type="EMBL" id="OHX11189.1"/>
    </source>
</evidence>
<keyword evidence="3" id="KW-1133">Transmembrane helix</keyword>
<accession>A0A1S1WVC7</accession>
<dbReference type="Pfam" id="PF05593">
    <property type="entry name" value="RHS_repeat"/>
    <property type="match status" value="9"/>
</dbReference>
<dbReference type="PANTHER" id="PTHR32305:SF15">
    <property type="entry name" value="PROTEIN RHSA-RELATED"/>
    <property type="match status" value="1"/>
</dbReference>
<keyword evidence="1" id="KW-0677">Repeat</keyword>
<name>A0A1S1WVC7_9NEIS</name>
<feature type="transmembrane region" description="Helical" evidence="3">
    <location>
        <begin position="4278"/>
        <end position="4298"/>
    </location>
</feature>
<keyword evidence="3" id="KW-0812">Transmembrane</keyword>
<evidence type="ECO:0000256" key="3">
    <source>
        <dbReference type="SAM" id="Phobius"/>
    </source>
</evidence>
<dbReference type="STRING" id="1903179.BI347_15905"/>
<reference evidence="5 6" key="1">
    <citation type="submission" date="2016-09" db="EMBL/GenBank/DDBJ databases">
        <title>Chromobacterium muskegensis sp. nov., an insecticidal bacterium isolated from Sphagnum bogs.</title>
        <authorList>
            <person name="Sparks M.E."/>
            <person name="Blackburn M.B."/>
            <person name="Gundersen-Rindal D.E."/>
            <person name="Mitchell A."/>
            <person name="Farrar R."/>
            <person name="Kuhar D."/>
        </authorList>
    </citation>
    <scope>NUCLEOTIDE SEQUENCE [LARGE SCALE GENOMIC DNA]</scope>
    <source>
        <strain evidence="5 6">37-2</strain>
    </source>
</reference>
<evidence type="ECO:0000313" key="6">
    <source>
        <dbReference type="Proteomes" id="UP000180088"/>
    </source>
</evidence>
<proteinExistence type="predicted"/>
<keyword evidence="3" id="KW-0472">Membrane</keyword>
<dbReference type="Gene3D" id="3.10.350.10">
    <property type="entry name" value="LysM domain"/>
    <property type="match status" value="1"/>
</dbReference>
<evidence type="ECO:0000256" key="2">
    <source>
        <dbReference type="SAM" id="MobiDB-lite"/>
    </source>
</evidence>
<dbReference type="Pfam" id="PF25023">
    <property type="entry name" value="TEN_YD-shell"/>
    <property type="match status" value="1"/>
</dbReference>
<dbReference type="InterPro" id="IPR050708">
    <property type="entry name" value="T6SS_VgrG/RHS"/>
</dbReference>
<dbReference type="InterPro" id="IPR031325">
    <property type="entry name" value="RHS_repeat"/>
</dbReference>
<evidence type="ECO:0000256" key="1">
    <source>
        <dbReference type="ARBA" id="ARBA00022737"/>
    </source>
</evidence>
<evidence type="ECO:0000259" key="4">
    <source>
        <dbReference type="PROSITE" id="PS51782"/>
    </source>
</evidence>
<feature type="transmembrane region" description="Helical" evidence="3">
    <location>
        <begin position="4179"/>
        <end position="4203"/>
    </location>
</feature>